<dbReference type="Gene3D" id="3.30.2310.20">
    <property type="entry name" value="RelE-like"/>
    <property type="match status" value="1"/>
</dbReference>
<reference evidence="2 5" key="1">
    <citation type="journal article" date="2018" name="Int. J. Syst. Evol. Microbiol.">
        <title>Draft Genome Sequence of Faecalimonas umbilicata JCM 30896T, an Acetate-Producing Bacterium Isolated from Human Feces.</title>
        <authorList>
            <person name="Sakamoto M."/>
            <person name="Ikeyama N."/>
            <person name="Yuki M."/>
            <person name="Ohkuma M."/>
        </authorList>
    </citation>
    <scope>NUCLEOTIDE SEQUENCE [LARGE SCALE GENOMIC DNA]</scope>
    <source>
        <strain evidence="2 5">EGH7</strain>
    </source>
</reference>
<dbReference type="RefSeq" id="WP_008976570.1">
    <property type="nucleotide sequence ID" value="NZ_BHEO01000008.1"/>
</dbReference>
<dbReference type="Pfam" id="PF05016">
    <property type="entry name" value="ParE_toxin"/>
    <property type="match status" value="1"/>
</dbReference>
<reference evidence="3 4" key="2">
    <citation type="submission" date="2019-03" db="EMBL/GenBank/DDBJ databases">
        <title>Genomic Encyclopedia of Type Strains, Phase IV (KMG-IV): sequencing the most valuable type-strain genomes for metagenomic binning, comparative biology and taxonomic classification.</title>
        <authorList>
            <person name="Goeker M."/>
        </authorList>
    </citation>
    <scope>NUCLEOTIDE SEQUENCE [LARGE SCALE GENOMIC DNA]</scope>
    <source>
        <strain evidence="3 4">DSM 103426</strain>
    </source>
</reference>
<keyword evidence="1" id="KW-1277">Toxin-antitoxin system</keyword>
<sequence>MTESKRYQVIVSDRAKRMLGTHIRFMAQVNKEAAAAKKKEIMTAMRSLCQMPQRFPFFEESYITPNKYHKMFVAKWYLVLYQIQDDTVYVEYILDCRKDYSWLIR</sequence>
<comment type="caution">
    <text evidence="3">The sequence shown here is derived from an EMBL/GenBank/DDBJ whole genome shotgun (WGS) entry which is preliminary data.</text>
</comment>
<dbReference type="Proteomes" id="UP000702954">
    <property type="component" value="Unassembled WGS sequence"/>
</dbReference>
<proteinExistence type="predicted"/>
<dbReference type="EMBL" id="BHEO01000008">
    <property type="protein sequence ID" value="GBU05042.1"/>
    <property type="molecule type" value="Genomic_DNA"/>
</dbReference>
<evidence type="ECO:0000313" key="4">
    <source>
        <dbReference type="Proteomes" id="UP000294613"/>
    </source>
</evidence>
<keyword evidence="5" id="KW-1185">Reference proteome</keyword>
<dbReference type="Proteomes" id="UP000294613">
    <property type="component" value="Unassembled WGS sequence"/>
</dbReference>
<dbReference type="AlphaFoldDB" id="A0A4R3JPR9"/>
<organism evidence="3 4">
    <name type="scientific">Faecalimonas umbilicata</name>
    <dbReference type="NCBI Taxonomy" id="1912855"/>
    <lineage>
        <taxon>Bacteria</taxon>
        <taxon>Bacillati</taxon>
        <taxon>Bacillota</taxon>
        <taxon>Clostridia</taxon>
        <taxon>Lachnospirales</taxon>
        <taxon>Lachnospiraceae</taxon>
        <taxon>Faecalimonas</taxon>
    </lineage>
</organism>
<dbReference type="InterPro" id="IPR035093">
    <property type="entry name" value="RelE/ParE_toxin_dom_sf"/>
</dbReference>
<evidence type="ECO:0000313" key="3">
    <source>
        <dbReference type="EMBL" id="TCS68733.1"/>
    </source>
</evidence>
<name>A0A4R3JPR9_9FIRM</name>
<evidence type="ECO:0000313" key="2">
    <source>
        <dbReference type="EMBL" id="GBU05042.1"/>
    </source>
</evidence>
<accession>A0A4R3JPR9</accession>
<dbReference type="InterPro" id="IPR007712">
    <property type="entry name" value="RelE/ParE_toxin"/>
</dbReference>
<protein>
    <submittedName>
        <fullName evidence="3">ParE-like toxin of type II ParDE toxin-antitoxin system</fullName>
    </submittedName>
    <submittedName>
        <fullName evidence="2">Plasmid stabilization protein</fullName>
    </submittedName>
</protein>
<gene>
    <name evidence="3" type="ORF">EDD74_107124</name>
    <name evidence="2" type="ORF">FAEUMB_15830</name>
</gene>
<evidence type="ECO:0000313" key="5">
    <source>
        <dbReference type="Proteomes" id="UP000702954"/>
    </source>
</evidence>
<dbReference type="EMBL" id="SLZV01000007">
    <property type="protein sequence ID" value="TCS68733.1"/>
    <property type="molecule type" value="Genomic_DNA"/>
</dbReference>
<evidence type="ECO:0000256" key="1">
    <source>
        <dbReference type="ARBA" id="ARBA00022649"/>
    </source>
</evidence>